<evidence type="ECO:0000313" key="4">
    <source>
        <dbReference type="Proteomes" id="UP000007174"/>
    </source>
</evidence>
<dbReference type="Proteomes" id="UP000007174">
    <property type="component" value="Unassembled WGS sequence"/>
</dbReference>
<reference evidence="2" key="1">
    <citation type="submission" date="2011-12" db="EMBL/GenBank/DDBJ databases">
        <title>The genome sequence of Colletotrichum higginsianum IMI 34906.</title>
        <authorList>
            <person name="Ma L.-J."/>
            <person name="O'Connell R."/>
            <person name="van Themaat E.V.L."/>
            <person name="Stueber K."/>
            <person name="Young S.K."/>
            <person name="Zeng Q."/>
            <person name="Gargeya S."/>
            <person name="Fitzgerald M."/>
            <person name="Haas B."/>
            <person name="Abouelleil A."/>
            <person name="Alvarado L."/>
            <person name="Arachchi H.M."/>
            <person name="Berlin A."/>
            <person name="Chapman S.B."/>
            <person name="Gearin G."/>
            <person name="Goldberg J."/>
            <person name="Griggs A."/>
            <person name="Gujja S."/>
            <person name="Hansen M."/>
            <person name="Heiman D."/>
            <person name="Howarth C."/>
            <person name="Larimer J."/>
            <person name="Lui A."/>
            <person name="MacDonald P.J.P."/>
            <person name="McCowen C."/>
            <person name="Montmayeur A."/>
            <person name="Murphy C."/>
            <person name="Neiman D."/>
            <person name="Pearson M."/>
            <person name="Priest M."/>
            <person name="Roberts A."/>
            <person name="Saif S."/>
            <person name="Shea T."/>
            <person name="Sisk P."/>
            <person name="Stolte C."/>
            <person name="Sykes S."/>
            <person name="Wortman J."/>
            <person name="Nusbaum C."/>
            <person name="Birren B."/>
        </authorList>
    </citation>
    <scope>NUCLEOTIDE SEQUENCE</scope>
    <source>
        <strain evidence="2">IMI 349063</strain>
    </source>
</reference>
<feature type="compositionally biased region" description="Polar residues" evidence="1">
    <location>
        <begin position="47"/>
        <end position="58"/>
    </location>
</feature>
<reference evidence="4" key="2">
    <citation type="journal article" date="2012" name="Nat. Genet.">
        <title>Lifestyle transitions in plant pathogenic Colletotrichum fungi deciphered by genome and transcriptome analyses.</title>
        <authorList>
            <person name="O'Connell R.J."/>
            <person name="Thon M.R."/>
            <person name="Hacquard S."/>
            <person name="Amyotte S.G."/>
            <person name="Kleemann J."/>
            <person name="Torres M.F."/>
            <person name="Damm U."/>
            <person name="Buiate E.A."/>
            <person name="Epstein L."/>
            <person name="Alkan N."/>
            <person name="Altmueller J."/>
            <person name="Alvarado-Balderrama L."/>
            <person name="Bauser C.A."/>
            <person name="Becker C."/>
            <person name="Birren B.W."/>
            <person name="Chen Z."/>
            <person name="Choi J."/>
            <person name="Crouch J.A."/>
            <person name="Duvick J.P."/>
            <person name="Farman M.A."/>
            <person name="Gan P."/>
            <person name="Heiman D."/>
            <person name="Henrissat B."/>
            <person name="Howard R.J."/>
            <person name="Kabbage M."/>
            <person name="Koch C."/>
            <person name="Kracher B."/>
            <person name="Kubo Y."/>
            <person name="Law A.D."/>
            <person name="Lebrun M.-H."/>
            <person name="Lee Y.-H."/>
            <person name="Miyara I."/>
            <person name="Moore N."/>
            <person name="Neumann U."/>
            <person name="Nordstroem K."/>
            <person name="Panaccione D.G."/>
            <person name="Panstruga R."/>
            <person name="Place M."/>
            <person name="Proctor R.H."/>
            <person name="Prusky D."/>
            <person name="Rech G."/>
            <person name="Reinhardt R."/>
            <person name="Rollins J.A."/>
            <person name="Rounsley S."/>
            <person name="Schardl C.L."/>
            <person name="Schwartz D.C."/>
            <person name="Shenoy N."/>
            <person name="Shirasu K."/>
            <person name="Sikhakolli U.R."/>
            <person name="Stueber K."/>
            <person name="Sukno S.A."/>
            <person name="Sweigard J.A."/>
            <person name="Takano Y."/>
            <person name="Takahara H."/>
            <person name="Trail F."/>
            <person name="van der Does H.C."/>
            <person name="Voll L.M."/>
            <person name="Will I."/>
            <person name="Young S."/>
            <person name="Zeng Q."/>
            <person name="Zhang J."/>
            <person name="Zhou S."/>
            <person name="Dickman M.B."/>
            <person name="Schulze-Lefert P."/>
            <person name="Ver Loren van Themaat E."/>
            <person name="Ma L.-J."/>
            <person name="Vaillancourt L.J."/>
        </authorList>
    </citation>
    <scope>NUCLEOTIDE SEQUENCE [LARGE SCALE GENOMIC DNA]</scope>
    <source>
        <strain evidence="4">IMI 349063</strain>
    </source>
</reference>
<dbReference type="Proteomes" id="UP000092177">
    <property type="component" value="Chromosome 6"/>
</dbReference>
<gene>
    <name evidence="2" type="ORF">CH063_10906</name>
    <name evidence="3" type="ORF">CH63R_09277</name>
</gene>
<evidence type="ECO:0000313" key="3">
    <source>
        <dbReference type="EMBL" id="OBR07756.1"/>
    </source>
</evidence>
<reference evidence="5" key="4">
    <citation type="journal article" date="2017" name="BMC Genomics">
        <title>Gapless genome assembly of Colletotrichum higginsianum reveals chromosome structure and association of transposable elements with secondary metabolite gene clusters.</title>
        <authorList>
            <person name="Dallery J.-F."/>
            <person name="Lapalu N."/>
            <person name="Zampounis A."/>
            <person name="Pigne S."/>
            <person name="Luyten I."/>
            <person name="Amselem J."/>
            <person name="Wittenberg A.H.J."/>
            <person name="Zhou S."/>
            <person name="de Queiroz M.V."/>
            <person name="Robin G.P."/>
            <person name="Auger A."/>
            <person name="Hainaut M."/>
            <person name="Henrissat B."/>
            <person name="Kim K.-T."/>
            <person name="Lee Y.-H."/>
            <person name="Lespinet O."/>
            <person name="Schwartz D.C."/>
            <person name="Thon M.R."/>
            <person name="O'Connell R.J."/>
        </authorList>
    </citation>
    <scope>NUCLEOTIDE SEQUENCE [LARGE SCALE GENOMIC DNA]</scope>
    <source>
        <strain evidence="5">IMI 349063</strain>
    </source>
</reference>
<dbReference type="GeneID" id="28868358"/>
<dbReference type="VEuPathDB" id="FungiDB:CH63R_09277"/>
<accession>H1VJ96</accession>
<feature type="region of interest" description="Disordered" evidence="1">
    <location>
        <begin position="1"/>
        <end position="23"/>
    </location>
</feature>
<dbReference type="HOGENOM" id="CLU_1669272_0_0_1"/>
<keyword evidence="5" id="KW-1185">Reference proteome</keyword>
<evidence type="ECO:0000256" key="1">
    <source>
        <dbReference type="SAM" id="MobiDB-lite"/>
    </source>
</evidence>
<dbReference type="EMBL" id="LTAN01000006">
    <property type="protein sequence ID" value="OBR07756.1"/>
    <property type="molecule type" value="Genomic_DNA"/>
</dbReference>
<dbReference type="EMBL" id="CACQ02003993">
    <property type="protein sequence ID" value="CCF40299.1"/>
    <property type="molecule type" value="Genomic_DNA"/>
</dbReference>
<reference evidence="3" key="3">
    <citation type="submission" date="2016-02" db="EMBL/GenBank/DDBJ databases">
        <title>Resequencing and annotation of the Colletotrichum higginsianum genome.</title>
        <authorList>
            <person name="O'Connell R."/>
            <person name="Zambounis A."/>
            <person name="Thon M."/>
            <person name="Dallery J.-F."/>
        </authorList>
    </citation>
    <scope>NUCLEOTIDE SEQUENCE [LARGE SCALE GENOMIC DNA]</scope>
    <source>
        <strain evidence="3">IMI 349063</strain>
    </source>
</reference>
<feature type="compositionally biased region" description="Low complexity" evidence="1">
    <location>
        <begin position="59"/>
        <end position="74"/>
    </location>
</feature>
<name>H1VJ96_COLHI</name>
<proteinExistence type="predicted"/>
<sequence>MQTYRHLTPETIRLPTPPPPPFSSLVREEVVEIRAQLKRMDPVAVATGTTQSTARQNRSTTNASPDDTSTASAASVSGLPVASLPFTVHVSCRAHTCSHSRATLESFSRSPCLDPHVMYPALLPSNPLATLPIDERARVQVQLAVQPNPSGLCDSDGS</sequence>
<protein>
    <submittedName>
        <fullName evidence="2">Uncharacterized protein</fullName>
    </submittedName>
</protein>
<dbReference type="KEGG" id="chig:CH63R_09277"/>
<feature type="region of interest" description="Disordered" evidence="1">
    <location>
        <begin position="43"/>
        <end position="74"/>
    </location>
</feature>
<dbReference type="AlphaFoldDB" id="H1VJ96"/>
<dbReference type="RefSeq" id="XP_018156274.1">
    <property type="nucleotide sequence ID" value="XM_018304251.1"/>
</dbReference>
<evidence type="ECO:0000313" key="2">
    <source>
        <dbReference type="EMBL" id="CCF40299.1"/>
    </source>
</evidence>
<organism evidence="2 4">
    <name type="scientific">Colletotrichum higginsianum (strain IMI 349063)</name>
    <name type="common">Crucifer anthracnose fungus</name>
    <dbReference type="NCBI Taxonomy" id="759273"/>
    <lineage>
        <taxon>Eukaryota</taxon>
        <taxon>Fungi</taxon>
        <taxon>Dikarya</taxon>
        <taxon>Ascomycota</taxon>
        <taxon>Pezizomycotina</taxon>
        <taxon>Sordariomycetes</taxon>
        <taxon>Hypocreomycetidae</taxon>
        <taxon>Glomerellales</taxon>
        <taxon>Glomerellaceae</taxon>
        <taxon>Colletotrichum</taxon>
        <taxon>Colletotrichum destructivum species complex</taxon>
    </lineage>
</organism>
<evidence type="ECO:0000313" key="5">
    <source>
        <dbReference type="Proteomes" id="UP000092177"/>
    </source>
</evidence>